<name>A0ACC1QIB9_9HYPO</name>
<protein>
    <submittedName>
        <fullName evidence="1">Uncharacterized protein</fullName>
    </submittedName>
</protein>
<proteinExistence type="predicted"/>
<gene>
    <name evidence="1" type="ORF">NLG97_g9071</name>
</gene>
<evidence type="ECO:0000313" key="2">
    <source>
        <dbReference type="Proteomes" id="UP001148737"/>
    </source>
</evidence>
<evidence type="ECO:0000313" key="1">
    <source>
        <dbReference type="EMBL" id="KAJ3476617.1"/>
    </source>
</evidence>
<sequence>MPSAANTANRGRSRGIKRERESLNSLPSDNEVTSETNRNSSRGPATDHSLYSATDTPGMAPPLSYRHGRSDAPTPSERAEDAEPLFREVRAIPIMPPPNTNPQEEGSFFQESFKDIAKRLKAFNDALGELQQLGVSHDVQLPELVLVGDQSAGKSSLMSGLAQLDLPRSEGTCTRCPLHIRVSMNPEWSCRVWLRKQYTYAPPSDRDILESDVTDADPFFPWRKQATTEIVEFKTMHDNTEIEEVLRWAQIAILNDNKNPALYVPGSGTIASNTPISVEADRTLAKFSPNIVALEIKGPDLPNLSFYDMPGIFQNPADARDDYLVSVVTNLSKAYIQHPSAIIMCSMPMNSDAENSSTFGLTRKLGASDRTIGVLTKADLLAPNGNHEQWLAIMKGEAHKTGLGYFITSRPQGKTLEELGKWEEVLFVEHGVETWPAEFHQFSSRCGVEKLKQFLSEKLADAFASSLPTIKRKVASHLQKVNRDLTALPELPDNIELEIEASLMQFSESCRQGIDELVKLGGVLPNAFRECLLHIKPKFILKDRSDNPVVEISDDESDAPVPPATTPRRRQGSTQVTPSSKRARLDNGGSFTNGHLKREETASPSSVNGAAPRAKKAKLLPPFTEYSSLGSGFRTLAQVKAEIHGKMQAGVPNVIPPDVYQGMAVEAIRVWEKPMKTFLSATMGQLHMKLLSKLDSSLGKLREAGGD</sequence>
<dbReference type="EMBL" id="JANAKD010001770">
    <property type="protein sequence ID" value="KAJ3476617.1"/>
    <property type="molecule type" value="Genomic_DNA"/>
</dbReference>
<reference evidence="1" key="1">
    <citation type="submission" date="2022-07" db="EMBL/GenBank/DDBJ databases">
        <title>Genome Sequence of Lecanicillium saksenae.</title>
        <authorList>
            <person name="Buettner E."/>
        </authorList>
    </citation>
    <scope>NUCLEOTIDE SEQUENCE</scope>
    <source>
        <strain evidence="1">VT-O1</strain>
    </source>
</reference>
<keyword evidence="2" id="KW-1185">Reference proteome</keyword>
<dbReference type="Proteomes" id="UP001148737">
    <property type="component" value="Unassembled WGS sequence"/>
</dbReference>
<accession>A0ACC1QIB9</accession>
<comment type="caution">
    <text evidence="1">The sequence shown here is derived from an EMBL/GenBank/DDBJ whole genome shotgun (WGS) entry which is preliminary data.</text>
</comment>
<organism evidence="1 2">
    <name type="scientific">Lecanicillium saksenae</name>
    <dbReference type="NCBI Taxonomy" id="468837"/>
    <lineage>
        <taxon>Eukaryota</taxon>
        <taxon>Fungi</taxon>
        <taxon>Dikarya</taxon>
        <taxon>Ascomycota</taxon>
        <taxon>Pezizomycotina</taxon>
        <taxon>Sordariomycetes</taxon>
        <taxon>Hypocreomycetidae</taxon>
        <taxon>Hypocreales</taxon>
        <taxon>Cordycipitaceae</taxon>
        <taxon>Lecanicillium</taxon>
    </lineage>
</organism>